<keyword evidence="1" id="KW-0175">Coiled coil</keyword>
<dbReference type="EMBL" id="JAEVFJ010000016">
    <property type="protein sequence ID" value="KAH8100387.1"/>
    <property type="molecule type" value="Genomic_DNA"/>
</dbReference>
<feature type="coiled-coil region" evidence="1">
    <location>
        <begin position="5"/>
        <end position="32"/>
    </location>
</feature>
<dbReference type="Proteomes" id="UP000813824">
    <property type="component" value="Unassembled WGS sequence"/>
</dbReference>
<dbReference type="OrthoDB" id="10255000at2759"/>
<protein>
    <submittedName>
        <fullName evidence="2">Uncharacterized protein</fullName>
    </submittedName>
</protein>
<comment type="caution">
    <text evidence="2">The sequence shown here is derived from an EMBL/GenBank/DDBJ whole genome shotgun (WGS) entry which is preliminary data.</text>
</comment>
<name>A0A8K0UQB4_9AGAR</name>
<proteinExistence type="predicted"/>
<gene>
    <name evidence="2" type="ORF">BXZ70DRAFT_188060</name>
</gene>
<accession>A0A8K0UQB4</accession>
<evidence type="ECO:0000256" key="1">
    <source>
        <dbReference type="SAM" id="Coils"/>
    </source>
</evidence>
<dbReference type="AlphaFoldDB" id="A0A8K0UQB4"/>
<sequence>METEVTALRTKVAELEQRLSKDQRTLLTAEAQYRDQLTERNTLLLTIYQYMDKILGVDKTPKNGQAETKPFTNFSVFHDNLITRLKALSQIQLDFDKRTKEAESRYSDRLNDLKKQLETRWKQIDKFEASIKTIAEAKASWKKKLSIKEGEVEALKTTNSELQAAITSSRKPGQAESMEVRALTARAMNAERRVQNLQNQLLASEEKVTTINQKTTIADTKWEARVKEYETRLKLAEEKVKRERQGGKERALELETQAKSYQRQIEIAQKRIQQLNEIIDSTGVKTTPKASSPISK</sequence>
<organism evidence="2 3">
    <name type="scientific">Cristinia sonorae</name>
    <dbReference type="NCBI Taxonomy" id="1940300"/>
    <lineage>
        <taxon>Eukaryota</taxon>
        <taxon>Fungi</taxon>
        <taxon>Dikarya</taxon>
        <taxon>Basidiomycota</taxon>
        <taxon>Agaricomycotina</taxon>
        <taxon>Agaricomycetes</taxon>
        <taxon>Agaricomycetidae</taxon>
        <taxon>Agaricales</taxon>
        <taxon>Pleurotineae</taxon>
        <taxon>Stephanosporaceae</taxon>
        <taxon>Cristinia</taxon>
    </lineage>
</organism>
<keyword evidence="3" id="KW-1185">Reference proteome</keyword>
<evidence type="ECO:0000313" key="3">
    <source>
        <dbReference type="Proteomes" id="UP000813824"/>
    </source>
</evidence>
<evidence type="ECO:0000313" key="2">
    <source>
        <dbReference type="EMBL" id="KAH8100387.1"/>
    </source>
</evidence>
<dbReference type="Gene3D" id="1.10.287.1490">
    <property type="match status" value="1"/>
</dbReference>
<reference evidence="2" key="1">
    <citation type="journal article" date="2021" name="New Phytol.">
        <title>Evolutionary innovations through gain and loss of genes in the ectomycorrhizal Boletales.</title>
        <authorList>
            <person name="Wu G."/>
            <person name="Miyauchi S."/>
            <person name="Morin E."/>
            <person name="Kuo A."/>
            <person name="Drula E."/>
            <person name="Varga T."/>
            <person name="Kohler A."/>
            <person name="Feng B."/>
            <person name="Cao Y."/>
            <person name="Lipzen A."/>
            <person name="Daum C."/>
            <person name="Hundley H."/>
            <person name="Pangilinan J."/>
            <person name="Johnson J."/>
            <person name="Barry K."/>
            <person name="LaButti K."/>
            <person name="Ng V."/>
            <person name="Ahrendt S."/>
            <person name="Min B."/>
            <person name="Choi I.G."/>
            <person name="Park H."/>
            <person name="Plett J.M."/>
            <person name="Magnuson J."/>
            <person name="Spatafora J.W."/>
            <person name="Nagy L.G."/>
            <person name="Henrissat B."/>
            <person name="Grigoriev I.V."/>
            <person name="Yang Z.L."/>
            <person name="Xu J."/>
            <person name="Martin F.M."/>
        </authorList>
    </citation>
    <scope>NUCLEOTIDE SEQUENCE</scope>
    <source>
        <strain evidence="2">KKN 215</strain>
    </source>
</reference>
<feature type="coiled-coil region" evidence="1">
    <location>
        <begin position="180"/>
        <end position="278"/>
    </location>
</feature>